<evidence type="ECO:0000313" key="1">
    <source>
        <dbReference type="EMBL" id="CAD8177557.1"/>
    </source>
</evidence>
<protein>
    <submittedName>
        <fullName evidence="1">Uncharacterized protein</fullName>
    </submittedName>
</protein>
<dbReference type="AlphaFoldDB" id="A0A8S1VL09"/>
<sequence length="92" mass="10567">MGQLTKIDLVATLSVEQQFSILLQKISCQLEAPQLSRRRCNLYYLPTAKYLSDTKAKAQQQSHFLIRILTFQCNQLNSQLKRDSEKAIVVLP</sequence>
<organism evidence="1 2">
    <name type="scientific">Paramecium octaurelia</name>
    <dbReference type="NCBI Taxonomy" id="43137"/>
    <lineage>
        <taxon>Eukaryota</taxon>
        <taxon>Sar</taxon>
        <taxon>Alveolata</taxon>
        <taxon>Ciliophora</taxon>
        <taxon>Intramacronucleata</taxon>
        <taxon>Oligohymenophorea</taxon>
        <taxon>Peniculida</taxon>
        <taxon>Parameciidae</taxon>
        <taxon>Paramecium</taxon>
    </lineage>
</organism>
<keyword evidence="2" id="KW-1185">Reference proteome</keyword>
<evidence type="ECO:0000313" key="2">
    <source>
        <dbReference type="Proteomes" id="UP000683925"/>
    </source>
</evidence>
<dbReference type="EMBL" id="CAJJDP010000068">
    <property type="protein sequence ID" value="CAD8177557.1"/>
    <property type="molecule type" value="Genomic_DNA"/>
</dbReference>
<reference evidence="1" key="1">
    <citation type="submission" date="2021-01" db="EMBL/GenBank/DDBJ databases">
        <authorList>
            <consortium name="Genoscope - CEA"/>
            <person name="William W."/>
        </authorList>
    </citation>
    <scope>NUCLEOTIDE SEQUENCE</scope>
</reference>
<name>A0A8S1VL09_PAROT</name>
<gene>
    <name evidence="1" type="ORF">POCTA_138.1.T0690090</name>
</gene>
<accession>A0A8S1VL09</accession>
<comment type="caution">
    <text evidence="1">The sequence shown here is derived from an EMBL/GenBank/DDBJ whole genome shotgun (WGS) entry which is preliminary data.</text>
</comment>
<dbReference type="Proteomes" id="UP000683925">
    <property type="component" value="Unassembled WGS sequence"/>
</dbReference>
<proteinExistence type="predicted"/>